<gene>
    <name evidence="8" type="ORF">COCSUDRAFT_55008</name>
</gene>
<keyword evidence="1" id="KW-0479">Metal-binding</keyword>
<evidence type="ECO:0000256" key="3">
    <source>
        <dbReference type="ARBA" id="ARBA00022833"/>
    </source>
</evidence>
<keyword evidence="9" id="KW-1185">Reference proteome</keyword>
<dbReference type="Proteomes" id="UP000007264">
    <property type="component" value="Unassembled WGS sequence"/>
</dbReference>
<dbReference type="OrthoDB" id="436852at2759"/>
<keyword evidence="3" id="KW-0862">Zinc</keyword>
<evidence type="ECO:0000259" key="7">
    <source>
        <dbReference type="PROSITE" id="PS51038"/>
    </source>
</evidence>
<dbReference type="InterPro" id="IPR013083">
    <property type="entry name" value="Znf_RING/FYVE/PHD"/>
</dbReference>
<dbReference type="InterPro" id="IPR011011">
    <property type="entry name" value="Znf_FYVE_PHD"/>
</dbReference>
<dbReference type="EMBL" id="AGSI01000026">
    <property type="protein sequence ID" value="EIE18166.1"/>
    <property type="molecule type" value="Genomic_DNA"/>
</dbReference>
<accession>I0YIE7</accession>
<organism evidence="8 9">
    <name type="scientific">Coccomyxa subellipsoidea (strain C-169)</name>
    <name type="common">Green microalga</name>
    <dbReference type="NCBI Taxonomy" id="574566"/>
    <lineage>
        <taxon>Eukaryota</taxon>
        <taxon>Viridiplantae</taxon>
        <taxon>Chlorophyta</taxon>
        <taxon>core chlorophytes</taxon>
        <taxon>Trebouxiophyceae</taxon>
        <taxon>Trebouxiophyceae incertae sedis</taxon>
        <taxon>Coccomyxaceae</taxon>
        <taxon>Coccomyxa</taxon>
        <taxon>Coccomyxa subellipsoidea</taxon>
    </lineage>
</organism>
<dbReference type="SMART" id="SM00249">
    <property type="entry name" value="PHD"/>
    <property type="match status" value="1"/>
</dbReference>
<reference evidence="8 9" key="1">
    <citation type="journal article" date="2012" name="Genome Biol.">
        <title>The genome of the polar eukaryotic microalga coccomyxa subellipsoidea reveals traits of cold adaptation.</title>
        <authorList>
            <person name="Blanc G."/>
            <person name="Agarkova I."/>
            <person name="Grimwood J."/>
            <person name="Kuo A."/>
            <person name="Brueggeman A."/>
            <person name="Dunigan D."/>
            <person name="Gurnon J."/>
            <person name="Ladunga I."/>
            <person name="Lindquist E."/>
            <person name="Lucas S."/>
            <person name="Pangilinan J."/>
            <person name="Proschold T."/>
            <person name="Salamov A."/>
            <person name="Schmutz J."/>
            <person name="Weeks D."/>
            <person name="Yamada T."/>
            <person name="Claverie J.M."/>
            <person name="Grigoriev I."/>
            <person name="Van Etten J."/>
            <person name="Lomsadze A."/>
            <person name="Borodovsky M."/>
        </authorList>
    </citation>
    <scope>NUCLEOTIDE SEQUENCE [LARGE SCALE GENOMIC DNA]</scope>
    <source>
        <strain evidence="8 9">C-169</strain>
    </source>
</reference>
<dbReference type="PROSITE" id="PS01359">
    <property type="entry name" value="ZF_PHD_1"/>
    <property type="match status" value="1"/>
</dbReference>
<dbReference type="InterPro" id="IPR043151">
    <property type="entry name" value="BAH_sf"/>
</dbReference>
<dbReference type="Pfam" id="PF01426">
    <property type="entry name" value="BAH"/>
    <property type="match status" value="1"/>
</dbReference>
<dbReference type="GO" id="GO:0008270">
    <property type="term" value="F:zinc ion binding"/>
    <property type="evidence" value="ECO:0007669"/>
    <property type="project" value="UniProtKB-KW"/>
</dbReference>
<name>I0YIE7_COCSC</name>
<evidence type="ECO:0000256" key="4">
    <source>
        <dbReference type="PROSITE-ProRule" id="PRU00146"/>
    </source>
</evidence>
<dbReference type="InterPro" id="IPR001025">
    <property type="entry name" value="BAH_dom"/>
</dbReference>
<dbReference type="Pfam" id="PF00628">
    <property type="entry name" value="PHD"/>
    <property type="match status" value="1"/>
</dbReference>
<dbReference type="Gene3D" id="2.30.30.490">
    <property type="match status" value="1"/>
</dbReference>
<dbReference type="InterPro" id="IPR019787">
    <property type="entry name" value="Znf_PHD-finger"/>
</dbReference>
<dbReference type="RefSeq" id="XP_005642710.1">
    <property type="nucleotide sequence ID" value="XM_005642653.1"/>
</dbReference>
<dbReference type="STRING" id="574566.I0YIE7"/>
<dbReference type="SUPFAM" id="SSF57903">
    <property type="entry name" value="FYVE/PHD zinc finger"/>
    <property type="match status" value="1"/>
</dbReference>
<dbReference type="GeneID" id="17036122"/>
<dbReference type="KEGG" id="csl:COCSUDRAFT_55008"/>
<evidence type="ECO:0000313" key="9">
    <source>
        <dbReference type="Proteomes" id="UP000007264"/>
    </source>
</evidence>
<dbReference type="eggNOG" id="KOG1886">
    <property type="taxonomic scope" value="Eukaryota"/>
</dbReference>
<dbReference type="SMART" id="SM00439">
    <property type="entry name" value="BAH"/>
    <property type="match status" value="1"/>
</dbReference>
<dbReference type="Gene3D" id="3.30.40.10">
    <property type="entry name" value="Zinc/RING finger domain, C3HC4 (zinc finger)"/>
    <property type="match status" value="1"/>
</dbReference>
<dbReference type="AlphaFoldDB" id="I0YIE7"/>
<dbReference type="PANTHER" id="PTHR46364">
    <property type="entry name" value="OS08G0421900 PROTEIN"/>
    <property type="match status" value="1"/>
</dbReference>
<dbReference type="InterPro" id="IPR019786">
    <property type="entry name" value="Zinc_finger_PHD-type_CS"/>
</dbReference>
<evidence type="ECO:0000256" key="1">
    <source>
        <dbReference type="ARBA" id="ARBA00022723"/>
    </source>
</evidence>
<comment type="caution">
    <text evidence="8">The sequence shown here is derived from an EMBL/GenBank/DDBJ whole genome shotgun (WGS) entry which is preliminary data.</text>
</comment>
<dbReference type="PROSITE" id="PS51038">
    <property type="entry name" value="BAH"/>
    <property type="match status" value="1"/>
</dbReference>
<dbReference type="InterPro" id="IPR001965">
    <property type="entry name" value="Znf_PHD"/>
</dbReference>
<protein>
    <submittedName>
        <fullName evidence="8">BAH-domain-containing protein</fullName>
    </submittedName>
</protein>
<sequence>MKNRKHVDFTHKNITYKIGDCILVRGAGAKLPFVGQIRDVKIQGKSNQIRLQVAWFYRPEDAAGGRKLFHGEKELLKSEHLDWCSASTIEGKCRVHSLQSYQALPRVTEADFYARFTYKPESEEFSPDRVPVYCLCEMPYNPDSFMILCSKCEDWYHPKCVNLTKTQCKKMVSFECPVCKQGRESVEGREGVQGRETKRRKAGLSANGSHTGA</sequence>
<feature type="domain" description="PHD-type" evidence="6">
    <location>
        <begin position="131"/>
        <end position="182"/>
    </location>
</feature>
<feature type="region of interest" description="Disordered" evidence="5">
    <location>
        <begin position="187"/>
        <end position="213"/>
    </location>
</feature>
<evidence type="ECO:0000259" key="6">
    <source>
        <dbReference type="PROSITE" id="PS50016"/>
    </source>
</evidence>
<proteinExistence type="predicted"/>
<feature type="compositionally biased region" description="Basic and acidic residues" evidence="5">
    <location>
        <begin position="187"/>
        <end position="196"/>
    </location>
</feature>
<feature type="domain" description="BAH" evidence="7">
    <location>
        <begin position="14"/>
        <end position="129"/>
    </location>
</feature>
<dbReference type="eggNOG" id="KOG1632">
    <property type="taxonomic scope" value="Eukaryota"/>
</dbReference>
<dbReference type="PROSITE" id="PS50016">
    <property type="entry name" value="ZF_PHD_2"/>
    <property type="match status" value="1"/>
</dbReference>
<evidence type="ECO:0000256" key="5">
    <source>
        <dbReference type="SAM" id="MobiDB-lite"/>
    </source>
</evidence>
<evidence type="ECO:0000256" key="2">
    <source>
        <dbReference type="ARBA" id="ARBA00022771"/>
    </source>
</evidence>
<evidence type="ECO:0000313" key="8">
    <source>
        <dbReference type="EMBL" id="EIE18166.1"/>
    </source>
</evidence>
<dbReference type="GO" id="GO:0003682">
    <property type="term" value="F:chromatin binding"/>
    <property type="evidence" value="ECO:0007669"/>
    <property type="project" value="InterPro"/>
</dbReference>
<keyword evidence="2 4" id="KW-0863">Zinc-finger</keyword>